<dbReference type="OrthoDB" id="1470350at2759"/>
<evidence type="ECO:0000256" key="2">
    <source>
        <dbReference type="ARBA" id="ARBA00004167"/>
    </source>
</evidence>
<evidence type="ECO:0000313" key="10">
    <source>
        <dbReference type="Proteomes" id="UP000030748"/>
    </source>
</evidence>
<evidence type="ECO:0000256" key="7">
    <source>
        <dbReference type="PIRSR" id="PIRSR602401-1"/>
    </source>
</evidence>
<dbReference type="eggNOG" id="KOG0157">
    <property type="taxonomic scope" value="Eukaryota"/>
</dbReference>
<dbReference type="PRINTS" id="PR00463">
    <property type="entry name" value="EP450I"/>
</dbReference>
<dbReference type="PROSITE" id="PS00086">
    <property type="entry name" value="CYTOCHROME_P450"/>
    <property type="match status" value="1"/>
</dbReference>
<evidence type="ECO:0000256" key="8">
    <source>
        <dbReference type="RuleBase" id="RU000461"/>
    </source>
</evidence>
<keyword evidence="4 7" id="KW-0479">Metal-binding</keyword>
<dbReference type="GO" id="GO:0020037">
    <property type="term" value="F:heme binding"/>
    <property type="evidence" value="ECO:0007669"/>
    <property type="project" value="InterPro"/>
</dbReference>
<evidence type="ECO:0008006" key="11">
    <source>
        <dbReference type="Google" id="ProtNLM"/>
    </source>
</evidence>
<dbReference type="InterPro" id="IPR017972">
    <property type="entry name" value="Cyt_P450_CS"/>
</dbReference>
<keyword evidence="8" id="KW-0503">Monooxygenase</keyword>
<name>A0A022Q8X4_ERYGU</name>
<evidence type="ECO:0000313" key="9">
    <source>
        <dbReference type="EMBL" id="EYU24049.1"/>
    </source>
</evidence>
<dbReference type="PANTHER" id="PTHR24296">
    <property type="entry name" value="CYTOCHROME P450"/>
    <property type="match status" value="1"/>
</dbReference>
<protein>
    <recommendedName>
        <fullName evidence="11">Cytochrome P450</fullName>
    </recommendedName>
</protein>
<dbReference type="GO" id="GO:0016020">
    <property type="term" value="C:membrane"/>
    <property type="evidence" value="ECO:0007669"/>
    <property type="project" value="UniProtKB-SubCell"/>
</dbReference>
<dbReference type="InterPro" id="IPR002401">
    <property type="entry name" value="Cyt_P450_E_grp-I"/>
</dbReference>
<gene>
    <name evidence="9" type="ORF">MIMGU_mgv1a004847mg</name>
</gene>
<dbReference type="Gene3D" id="1.10.630.10">
    <property type="entry name" value="Cytochrome P450"/>
    <property type="match status" value="1"/>
</dbReference>
<keyword evidence="5 8" id="KW-0560">Oxidoreductase</keyword>
<dbReference type="Pfam" id="PF00067">
    <property type="entry name" value="p450"/>
    <property type="match status" value="1"/>
</dbReference>
<evidence type="ECO:0000256" key="6">
    <source>
        <dbReference type="ARBA" id="ARBA00023004"/>
    </source>
</evidence>
<evidence type="ECO:0000256" key="5">
    <source>
        <dbReference type="ARBA" id="ARBA00023002"/>
    </source>
</evidence>
<dbReference type="GO" id="GO:0016705">
    <property type="term" value="F:oxidoreductase activity, acting on paired donors, with incorporation or reduction of molecular oxygen"/>
    <property type="evidence" value="ECO:0007669"/>
    <property type="project" value="InterPro"/>
</dbReference>
<evidence type="ECO:0000256" key="3">
    <source>
        <dbReference type="ARBA" id="ARBA00010617"/>
    </source>
</evidence>
<evidence type="ECO:0000256" key="4">
    <source>
        <dbReference type="ARBA" id="ARBA00022723"/>
    </source>
</evidence>
<keyword evidence="7 8" id="KW-0349">Heme</keyword>
<dbReference type="PRINTS" id="PR00385">
    <property type="entry name" value="P450"/>
</dbReference>
<feature type="binding site" description="axial binding residue" evidence="7">
    <location>
        <position position="451"/>
    </location>
    <ligand>
        <name>heme</name>
        <dbReference type="ChEBI" id="CHEBI:30413"/>
    </ligand>
    <ligandPart>
        <name>Fe</name>
        <dbReference type="ChEBI" id="CHEBI:18248"/>
    </ligandPart>
</feature>
<proteinExistence type="inferred from homology"/>
<dbReference type="GO" id="GO:0004497">
    <property type="term" value="F:monooxygenase activity"/>
    <property type="evidence" value="ECO:0007669"/>
    <property type="project" value="UniProtKB-KW"/>
</dbReference>
<comment type="cofactor">
    <cofactor evidence="1 7">
        <name>heme</name>
        <dbReference type="ChEBI" id="CHEBI:30413"/>
    </cofactor>
</comment>
<dbReference type="PhylomeDB" id="A0A022Q8X4"/>
<dbReference type="GO" id="GO:0005506">
    <property type="term" value="F:iron ion binding"/>
    <property type="evidence" value="ECO:0007669"/>
    <property type="project" value="InterPro"/>
</dbReference>
<comment type="subcellular location">
    <subcellularLocation>
        <location evidence="2">Membrane</location>
        <topology evidence="2">Single-pass membrane protein</topology>
    </subcellularLocation>
</comment>
<keyword evidence="10" id="KW-1185">Reference proteome</keyword>
<keyword evidence="6 7" id="KW-0408">Iron</keyword>
<comment type="similarity">
    <text evidence="3 8">Belongs to the cytochrome P450 family.</text>
</comment>
<reference evidence="9 10" key="1">
    <citation type="journal article" date="2013" name="Proc. Natl. Acad. Sci. U.S.A.">
        <title>Fine-scale variation in meiotic recombination in Mimulus inferred from population shotgun sequencing.</title>
        <authorList>
            <person name="Hellsten U."/>
            <person name="Wright K.M."/>
            <person name="Jenkins J."/>
            <person name="Shu S."/>
            <person name="Yuan Y."/>
            <person name="Wessler S.R."/>
            <person name="Schmutz J."/>
            <person name="Willis J.H."/>
            <person name="Rokhsar D.S."/>
        </authorList>
    </citation>
    <scope>NUCLEOTIDE SEQUENCE [LARGE SCALE GENOMIC DNA]</scope>
    <source>
        <strain evidence="10">cv. DUN x IM62</strain>
    </source>
</reference>
<dbReference type="EMBL" id="KI632147">
    <property type="protein sequence ID" value="EYU24049.1"/>
    <property type="molecule type" value="Genomic_DNA"/>
</dbReference>
<dbReference type="AlphaFoldDB" id="A0A022Q8X4"/>
<accession>A0A022Q8X4</accession>
<dbReference type="Proteomes" id="UP000030748">
    <property type="component" value="Unassembled WGS sequence"/>
</dbReference>
<dbReference type="OMA" id="FWRGRAQ"/>
<evidence type="ECO:0000256" key="1">
    <source>
        <dbReference type="ARBA" id="ARBA00001971"/>
    </source>
</evidence>
<dbReference type="InterPro" id="IPR001128">
    <property type="entry name" value="Cyt_P450"/>
</dbReference>
<dbReference type="KEGG" id="egt:105972846"/>
<dbReference type="CDD" id="cd11064">
    <property type="entry name" value="CYP86A"/>
    <property type="match status" value="1"/>
</dbReference>
<organism evidence="9 10">
    <name type="scientific">Erythranthe guttata</name>
    <name type="common">Yellow monkey flower</name>
    <name type="synonym">Mimulus guttatus</name>
    <dbReference type="NCBI Taxonomy" id="4155"/>
    <lineage>
        <taxon>Eukaryota</taxon>
        <taxon>Viridiplantae</taxon>
        <taxon>Streptophyta</taxon>
        <taxon>Embryophyta</taxon>
        <taxon>Tracheophyta</taxon>
        <taxon>Spermatophyta</taxon>
        <taxon>Magnoliopsida</taxon>
        <taxon>eudicotyledons</taxon>
        <taxon>Gunneridae</taxon>
        <taxon>Pentapetalae</taxon>
        <taxon>asterids</taxon>
        <taxon>lamiids</taxon>
        <taxon>Lamiales</taxon>
        <taxon>Phrymaceae</taxon>
        <taxon>Erythranthe</taxon>
    </lineage>
</organism>
<dbReference type="InterPro" id="IPR036396">
    <property type="entry name" value="Cyt_P450_sf"/>
</dbReference>
<dbReference type="STRING" id="4155.A0A022Q8X4"/>
<sequence length="507" mass="58480">MGEIVYIKEFLLAFLLFLGFRAWRNRGSGLIWNWPLIGMLPGLLLNVGRIHEICTEVLRKSRRGTFHFQGPCFANMDMLWTVDPENIHYIMTSNFRNFPKGPEFREIFDVLGDGIFNSDDDSWKDQRNVSRALITHRSFHRFLAVISREKVEKGLIPVLEKAALENRVLDLQDLFQRFTFDSICQLVTGYNPGCLSLDLADDVPFSKAMDDVEESIFVRHVLPEKIWKLQRWLGVGGERRLSKASEILDSFIIKYIAMKRNEISRKNGDWNIENENGEDLLTAYMNLGDRDDDKFLRDTILNLMIAGRDTTSSALTWFVWLVSTHPQVENKIRDEIKTIIPSGERRGFFSVDETKKLVYLHGALCEALRLYPPVPFQHKEPVEPDTLPSGHFVHPKMKVLFSLYAMGRMESIWGKDCSEFKPERWISEGGRSVRHEPSYKFLAFNAGPRTCLGKEVAFTQMKAVAAALIHNYRVRVVDGHRVVPNCSIILYMRDGLKVRVASRWSTN</sequence>
<dbReference type="SUPFAM" id="SSF48264">
    <property type="entry name" value="Cytochrome P450"/>
    <property type="match status" value="1"/>
</dbReference>
<dbReference type="GO" id="GO:0006629">
    <property type="term" value="P:lipid metabolic process"/>
    <property type="evidence" value="ECO:0007669"/>
    <property type="project" value="UniProtKB-ARBA"/>
</dbReference>